<dbReference type="Proteomes" id="UP000326729">
    <property type="component" value="Unassembled WGS sequence"/>
</dbReference>
<keyword evidence="1" id="KW-0812">Transmembrane</keyword>
<proteinExistence type="predicted"/>
<keyword evidence="1" id="KW-0472">Membrane</keyword>
<protein>
    <recommendedName>
        <fullName evidence="4">DUF4175 domain-containing protein</fullName>
    </recommendedName>
</protein>
<dbReference type="RefSeq" id="WP_150714305.1">
    <property type="nucleotide sequence ID" value="NZ_CABVGY010000001.1"/>
</dbReference>
<evidence type="ECO:0000313" key="2">
    <source>
        <dbReference type="EMBL" id="VVM37536.1"/>
    </source>
</evidence>
<keyword evidence="1" id="KW-1133">Transmembrane helix</keyword>
<evidence type="ECO:0000256" key="1">
    <source>
        <dbReference type="SAM" id="Phobius"/>
    </source>
</evidence>
<evidence type="ECO:0000313" key="3">
    <source>
        <dbReference type="Proteomes" id="UP000326729"/>
    </source>
</evidence>
<accession>A0A5E6P2X1</accession>
<feature type="transmembrane region" description="Helical" evidence="1">
    <location>
        <begin position="36"/>
        <end position="55"/>
    </location>
</feature>
<sequence length="63" mass="7397">MRRGLWMIFRWPLLLALLSFLGLFSALIGDDYHDVLSWFSLGVPLLLVGVVWIRLRRANRLRS</sequence>
<dbReference type="EMBL" id="CABVGY010000001">
    <property type="protein sequence ID" value="VVM37536.1"/>
    <property type="molecule type" value="Genomic_DNA"/>
</dbReference>
<dbReference type="AlphaFoldDB" id="A0A5E6P2X1"/>
<organism evidence="2 3">
    <name type="scientific">Pseudomonas fluorescens</name>
    <dbReference type="NCBI Taxonomy" id="294"/>
    <lineage>
        <taxon>Bacteria</taxon>
        <taxon>Pseudomonadati</taxon>
        <taxon>Pseudomonadota</taxon>
        <taxon>Gammaproteobacteria</taxon>
        <taxon>Pseudomonadales</taxon>
        <taxon>Pseudomonadaceae</taxon>
        <taxon>Pseudomonas</taxon>
    </lineage>
</organism>
<name>A0A5E6P2X1_PSEFL</name>
<evidence type="ECO:0008006" key="4">
    <source>
        <dbReference type="Google" id="ProtNLM"/>
    </source>
</evidence>
<gene>
    <name evidence="2" type="ORF">PS659_00110</name>
</gene>
<reference evidence="2 3" key="1">
    <citation type="submission" date="2019-09" db="EMBL/GenBank/DDBJ databases">
        <authorList>
            <person name="Chandra G."/>
            <person name="Truman W A."/>
        </authorList>
    </citation>
    <scope>NUCLEOTIDE SEQUENCE [LARGE SCALE GENOMIC DNA]</scope>
    <source>
        <strain evidence="2">PS659</strain>
    </source>
</reference>